<dbReference type="OMA" id="MESHRYI"/>
<reference evidence="12 13" key="1">
    <citation type="journal article" date="2014" name="Nat. Commun.">
        <title>Klebsormidium flaccidum genome reveals primary factors for plant terrestrial adaptation.</title>
        <authorList>
            <person name="Hori K."/>
            <person name="Maruyama F."/>
            <person name="Fujisawa T."/>
            <person name="Togashi T."/>
            <person name="Yamamoto N."/>
            <person name="Seo M."/>
            <person name="Sato S."/>
            <person name="Yamada T."/>
            <person name="Mori H."/>
            <person name="Tajima N."/>
            <person name="Moriyama T."/>
            <person name="Ikeuchi M."/>
            <person name="Watanabe M."/>
            <person name="Wada H."/>
            <person name="Kobayashi K."/>
            <person name="Saito M."/>
            <person name="Masuda T."/>
            <person name="Sasaki-Sekimoto Y."/>
            <person name="Mashiguchi K."/>
            <person name="Awai K."/>
            <person name="Shimojima M."/>
            <person name="Masuda S."/>
            <person name="Iwai M."/>
            <person name="Nobusawa T."/>
            <person name="Narise T."/>
            <person name="Kondo S."/>
            <person name="Saito H."/>
            <person name="Sato R."/>
            <person name="Murakawa M."/>
            <person name="Ihara Y."/>
            <person name="Oshima-Yamada Y."/>
            <person name="Ohtaka K."/>
            <person name="Satoh M."/>
            <person name="Sonobe K."/>
            <person name="Ishii M."/>
            <person name="Ohtani R."/>
            <person name="Kanamori-Sato M."/>
            <person name="Honoki R."/>
            <person name="Miyazaki D."/>
            <person name="Mochizuki H."/>
            <person name="Umetsu J."/>
            <person name="Higashi K."/>
            <person name="Shibata D."/>
            <person name="Kamiya Y."/>
            <person name="Sato N."/>
            <person name="Nakamura Y."/>
            <person name="Tabata S."/>
            <person name="Ida S."/>
            <person name="Kurokawa K."/>
            <person name="Ohta H."/>
        </authorList>
    </citation>
    <scope>NUCLEOTIDE SEQUENCE [LARGE SCALE GENOMIC DNA]</scope>
    <source>
        <strain evidence="12 13">NIES-2285</strain>
    </source>
</reference>
<evidence type="ECO:0000256" key="7">
    <source>
        <dbReference type="ARBA" id="ARBA00023128"/>
    </source>
</evidence>
<dbReference type="Proteomes" id="UP000054558">
    <property type="component" value="Unassembled WGS sequence"/>
</dbReference>
<evidence type="ECO:0000256" key="2">
    <source>
        <dbReference type="ARBA" id="ARBA00006375"/>
    </source>
</evidence>
<feature type="transmembrane region" description="Helical" evidence="11">
    <location>
        <begin position="104"/>
        <end position="122"/>
    </location>
</feature>
<dbReference type="Pfam" id="PF00153">
    <property type="entry name" value="Mito_carr"/>
    <property type="match status" value="3"/>
</dbReference>
<evidence type="ECO:0000256" key="5">
    <source>
        <dbReference type="ARBA" id="ARBA00022737"/>
    </source>
</evidence>
<name>A0A1Y1ICZ1_KLENI</name>
<keyword evidence="7" id="KW-0496">Mitochondrion</keyword>
<keyword evidence="4 9" id="KW-0812">Transmembrane</keyword>
<dbReference type="PANTHER" id="PTHR45624">
    <property type="entry name" value="MITOCHONDRIAL BASIC AMINO ACIDS TRANSPORTER-RELATED"/>
    <property type="match status" value="1"/>
</dbReference>
<comment type="subcellular location">
    <subcellularLocation>
        <location evidence="1">Mitochondrion membrane</location>
        <topology evidence="1">Multi-pass membrane protein</topology>
    </subcellularLocation>
</comment>
<evidence type="ECO:0000256" key="6">
    <source>
        <dbReference type="ARBA" id="ARBA00022989"/>
    </source>
</evidence>
<evidence type="ECO:0000256" key="11">
    <source>
        <dbReference type="SAM" id="Phobius"/>
    </source>
</evidence>
<dbReference type="GO" id="GO:0031966">
    <property type="term" value="C:mitochondrial membrane"/>
    <property type="evidence" value="ECO:0007669"/>
    <property type="project" value="UniProtKB-SubCell"/>
</dbReference>
<keyword evidence="8 9" id="KW-0472">Membrane</keyword>
<feature type="transmembrane region" description="Helical" evidence="11">
    <location>
        <begin position="301"/>
        <end position="322"/>
    </location>
</feature>
<proteinExistence type="inferred from homology"/>
<feature type="transmembrane region" description="Helical" evidence="11">
    <location>
        <begin position="6"/>
        <end position="25"/>
    </location>
</feature>
<evidence type="ECO:0000313" key="13">
    <source>
        <dbReference type="Proteomes" id="UP000054558"/>
    </source>
</evidence>
<dbReference type="InterPro" id="IPR023395">
    <property type="entry name" value="MCP_dom_sf"/>
</dbReference>
<dbReference type="InterPro" id="IPR050567">
    <property type="entry name" value="Mitochondrial_Carrier"/>
</dbReference>
<dbReference type="PANTHER" id="PTHR45624:SF10">
    <property type="entry name" value="SLC (SOLUTE CARRIER) HOMOLOG"/>
    <property type="match status" value="1"/>
</dbReference>
<evidence type="ECO:0000256" key="8">
    <source>
        <dbReference type="ARBA" id="ARBA00023136"/>
    </source>
</evidence>
<organism evidence="12 13">
    <name type="scientific">Klebsormidium nitens</name>
    <name type="common">Green alga</name>
    <name type="synonym">Ulothrix nitens</name>
    <dbReference type="NCBI Taxonomy" id="105231"/>
    <lineage>
        <taxon>Eukaryota</taxon>
        <taxon>Viridiplantae</taxon>
        <taxon>Streptophyta</taxon>
        <taxon>Klebsormidiophyceae</taxon>
        <taxon>Klebsormidiales</taxon>
        <taxon>Klebsormidiaceae</taxon>
        <taxon>Klebsormidium</taxon>
    </lineage>
</organism>
<dbReference type="EMBL" id="DF237272">
    <property type="protein sequence ID" value="GAQ86971.1"/>
    <property type="molecule type" value="Genomic_DNA"/>
</dbReference>
<dbReference type="PROSITE" id="PS50920">
    <property type="entry name" value="SOLCAR"/>
    <property type="match status" value="3"/>
</dbReference>
<gene>
    <name evidence="12" type="ORF">KFL_003230160</name>
</gene>
<dbReference type="AlphaFoldDB" id="A0A1Y1ICZ1"/>
<evidence type="ECO:0000313" key="12">
    <source>
        <dbReference type="EMBL" id="GAQ86971.1"/>
    </source>
</evidence>
<sequence>MVATGVGILAGFCAGIAEILIGHPFDTVKTRLQTQSRGAELGPSPFRGPFHCAVSSIRSEGLAGLYRGLAAPLFQSAIGVALLFGAMETLRGALGASLKAPHMLIVACCIIGFCESLLYCPLDHIKTRLQVSRGGRRGPRTGVLKEAQLGGGAMEGQLAAVQRCGREIVQHKGWLGLYQGWPLQLGKECTGNIALFATYDLVLLLLTGSTEVPHGPRVGGRMHGHMPAGSEWLAVLPAGSLAGMAYFAASFPFDTVKSKVQTDSLVQPRYKNSLHCFQRTLREKGGWKELYKGLSLCLLRAIPGSAVQFIVFEVVCGFLMTLKEMETLRPNNMDDHLNALHMMY</sequence>
<evidence type="ECO:0000256" key="10">
    <source>
        <dbReference type="RuleBase" id="RU000488"/>
    </source>
</evidence>
<keyword evidence="13" id="KW-1185">Reference proteome</keyword>
<dbReference type="InterPro" id="IPR018108">
    <property type="entry name" value="MCP_transmembrane"/>
</dbReference>
<feature type="transmembrane region" description="Helical" evidence="11">
    <location>
        <begin position="232"/>
        <end position="253"/>
    </location>
</feature>
<feature type="repeat" description="Solcar" evidence="9">
    <location>
        <begin position="99"/>
        <end position="205"/>
    </location>
</feature>
<feature type="transmembrane region" description="Helical" evidence="11">
    <location>
        <begin position="65"/>
        <end position="84"/>
    </location>
</feature>
<evidence type="ECO:0000256" key="9">
    <source>
        <dbReference type="PROSITE-ProRule" id="PRU00282"/>
    </source>
</evidence>
<feature type="repeat" description="Solcar" evidence="9">
    <location>
        <begin position="230"/>
        <end position="318"/>
    </location>
</feature>
<keyword evidence="6 11" id="KW-1133">Transmembrane helix</keyword>
<keyword evidence="3 10" id="KW-0813">Transport</keyword>
<dbReference type="GO" id="GO:0022857">
    <property type="term" value="F:transmembrane transporter activity"/>
    <property type="evidence" value="ECO:0000318"/>
    <property type="project" value="GO_Central"/>
</dbReference>
<evidence type="ECO:0000256" key="4">
    <source>
        <dbReference type="ARBA" id="ARBA00022692"/>
    </source>
</evidence>
<feature type="repeat" description="Solcar" evidence="9">
    <location>
        <begin position="2"/>
        <end position="93"/>
    </location>
</feature>
<protein>
    <submittedName>
        <fullName evidence="12">Mitochondrial substrate carrier family protein</fullName>
    </submittedName>
</protein>
<accession>A0A1Y1ICZ1</accession>
<dbReference type="Gene3D" id="1.50.40.10">
    <property type="entry name" value="Mitochondrial carrier domain"/>
    <property type="match status" value="1"/>
</dbReference>
<dbReference type="OrthoDB" id="14252at2759"/>
<dbReference type="SUPFAM" id="SSF103506">
    <property type="entry name" value="Mitochondrial carrier"/>
    <property type="match status" value="1"/>
</dbReference>
<evidence type="ECO:0000256" key="1">
    <source>
        <dbReference type="ARBA" id="ARBA00004225"/>
    </source>
</evidence>
<comment type="similarity">
    <text evidence="2 10">Belongs to the mitochondrial carrier (TC 2.A.29) family.</text>
</comment>
<evidence type="ECO:0000256" key="3">
    <source>
        <dbReference type="ARBA" id="ARBA00022448"/>
    </source>
</evidence>
<dbReference type="STRING" id="105231.A0A1Y1ICZ1"/>
<keyword evidence="5" id="KW-0677">Repeat</keyword>